<dbReference type="EMBL" id="JAMTCG010000001">
    <property type="protein sequence ID" value="MCP2159192.1"/>
    <property type="molecule type" value="Genomic_DNA"/>
</dbReference>
<dbReference type="Proteomes" id="UP001205740">
    <property type="component" value="Unassembled WGS sequence"/>
</dbReference>
<dbReference type="InterPro" id="IPR019692">
    <property type="entry name" value="CFP-6_PH"/>
</dbReference>
<comment type="caution">
    <text evidence="3">The sequence shown here is derived from an EMBL/GenBank/DDBJ whole genome shotgun (WGS) entry which is preliminary data.</text>
</comment>
<feature type="domain" description="Low molecular weight protein antigen 6 PH" evidence="2">
    <location>
        <begin position="76"/>
        <end position="145"/>
    </location>
</feature>
<feature type="transmembrane region" description="Helical" evidence="1">
    <location>
        <begin position="57"/>
        <end position="75"/>
    </location>
</feature>
<gene>
    <name evidence="3" type="ORF">LX12_000356</name>
</gene>
<name>A0ABT1GXB5_9NOCA</name>
<keyword evidence="4" id="KW-1185">Reference proteome</keyword>
<proteinExistence type="predicted"/>
<dbReference type="RefSeq" id="WP_253652783.1">
    <property type="nucleotide sequence ID" value="NZ_BAAAOE010000004.1"/>
</dbReference>
<feature type="transmembrane region" description="Helical" evidence="1">
    <location>
        <begin position="24"/>
        <end position="45"/>
    </location>
</feature>
<evidence type="ECO:0000313" key="4">
    <source>
        <dbReference type="Proteomes" id="UP001205740"/>
    </source>
</evidence>
<evidence type="ECO:0000259" key="2">
    <source>
        <dbReference type="Pfam" id="PF10756"/>
    </source>
</evidence>
<keyword evidence="1" id="KW-0472">Membrane</keyword>
<evidence type="ECO:0000313" key="3">
    <source>
        <dbReference type="EMBL" id="MCP2159192.1"/>
    </source>
</evidence>
<keyword evidence="1" id="KW-1133">Transmembrane helix</keyword>
<evidence type="ECO:0000256" key="1">
    <source>
        <dbReference type="SAM" id="Phobius"/>
    </source>
</evidence>
<keyword evidence="1" id="KW-0812">Transmembrane</keyword>
<sequence>MSRTSTGGTGEWELQYRSTRTPRLAVIVAAIVFAVHVVVGVLLRVSDTGVTFRLSDQIGFALIGAVWAAAILTFTRPRIRAGARGVEIRNLVGEKSFDWDVVEGIWYPDKGRWARLELPDDENVPVMAIQATDGQLAVEAMERFREIHARHRADAPS</sequence>
<dbReference type="Pfam" id="PF10756">
    <property type="entry name" value="bPH_6"/>
    <property type="match status" value="1"/>
</dbReference>
<protein>
    <submittedName>
        <fullName evidence="3">PH domain-containing protein</fullName>
    </submittedName>
</protein>
<reference evidence="3 4" key="1">
    <citation type="submission" date="2022-06" db="EMBL/GenBank/DDBJ databases">
        <title>Genomic Encyclopedia of Archaeal and Bacterial Type Strains, Phase II (KMG-II): from individual species to whole genera.</title>
        <authorList>
            <person name="Goeker M."/>
        </authorList>
    </citation>
    <scope>NUCLEOTIDE SEQUENCE [LARGE SCALE GENOMIC DNA]</scope>
    <source>
        <strain evidence="3 4">DSM 45037</strain>
    </source>
</reference>
<accession>A0ABT1GXB5</accession>
<organism evidence="3 4">
    <name type="scientific">Williamsia serinedens</name>
    <dbReference type="NCBI Taxonomy" id="391736"/>
    <lineage>
        <taxon>Bacteria</taxon>
        <taxon>Bacillati</taxon>
        <taxon>Actinomycetota</taxon>
        <taxon>Actinomycetes</taxon>
        <taxon>Mycobacteriales</taxon>
        <taxon>Nocardiaceae</taxon>
        <taxon>Williamsia</taxon>
    </lineage>
</organism>